<dbReference type="InterPro" id="IPR026565">
    <property type="entry name" value="PPDK_reg"/>
</dbReference>
<comment type="function">
    <text evidence="5">Bifunctional serine/threonine kinase and phosphorylase involved in the regulation of the pyruvate, phosphate dikinase (PPDK) by catalyzing its phosphorylation/dephosphorylation.</text>
</comment>
<dbReference type="EC" id="2.7.11.32" evidence="5"/>
<evidence type="ECO:0000256" key="2">
    <source>
        <dbReference type="ARBA" id="ARBA00022679"/>
    </source>
</evidence>
<accession>A0A1M7T233</accession>
<dbReference type="GO" id="GO:0043531">
    <property type="term" value="F:ADP binding"/>
    <property type="evidence" value="ECO:0007669"/>
    <property type="project" value="UniProtKB-UniRule"/>
</dbReference>
<keyword evidence="3 5" id="KW-0547">Nucleotide-binding</keyword>
<evidence type="ECO:0000256" key="5">
    <source>
        <dbReference type="HAMAP-Rule" id="MF_00921"/>
    </source>
</evidence>
<comment type="catalytic activity">
    <reaction evidence="5">
        <text>N(tele)-phospho-L-histidyl/L-threonyl-[pyruvate, phosphate dikinase] + ADP = N(tele)-phospho-L-histidyl/O-phospho-L-threonyl-[pyruvate, phosphate dikinase] + AMP + H(+)</text>
        <dbReference type="Rhea" id="RHEA:43692"/>
        <dbReference type="Rhea" id="RHEA-COMP:10650"/>
        <dbReference type="Rhea" id="RHEA-COMP:10651"/>
        <dbReference type="ChEBI" id="CHEBI:15378"/>
        <dbReference type="ChEBI" id="CHEBI:30013"/>
        <dbReference type="ChEBI" id="CHEBI:61977"/>
        <dbReference type="ChEBI" id="CHEBI:83586"/>
        <dbReference type="ChEBI" id="CHEBI:456215"/>
        <dbReference type="ChEBI" id="CHEBI:456216"/>
        <dbReference type="EC" id="2.7.11.32"/>
    </reaction>
</comment>
<dbReference type="STRING" id="1189325.SAMN04488119_10445"/>
<dbReference type="RefSeq" id="WP_072747020.1">
    <property type="nucleotide sequence ID" value="NZ_FOHL01000004.1"/>
</dbReference>
<organism evidence="6 7">
    <name type="scientific">Oceanicella actignis</name>
    <dbReference type="NCBI Taxonomy" id="1189325"/>
    <lineage>
        <taxon>Bacteria</taxon>
        <taxon>Pseudomonadati</taxon>
        <taxon>Pseudomonadota</taxon>
        <taxon>Alphaproteobacteria</taxon>
        <taxon>Rhodobacterales</taxon>
        <taxon>Paracoccaceae</taxon>
        <taxon>Oceanicella</taxon>
    </lineage>
</organism>
<dbReference type="PANTHER" id="PTHR31756:SF3">
    <property type="entry name" value="PYRUVATE, PHOSPHATE DIKINASE REGULATORY PROTEIN 1, CHLOROPLASTIC"/>
    <property type="match status" value="1"/>
</dbReference>
<dbReference type="GO" id="GO:0016776">
    <property type="term" value="F:phosphotransferase activity, phosphate group as acceptor"/>
    <property type="evidence" value="ECO:0007669"/>
    <property type="project" value="UniProtKB-UniRule"/>
</dbReference>
<evidence type="ECO:0000313" key="7">
    <source>
        <dbReference type="Proteomes" id="UP000184066"/>
    </source>
</evidence>
<proteinExistence type="inferred from homology"/>
<keyword evidence="2 5" id="KW-0808">Transferase</keyword>
<evidence type="ECO:0000256" key="3">
    <source>
        <dbReference type="ARBA" id="ARBA00022741"/>
    </source>
</evidence>
<sequence length="273" mass="29751">MSAYVLHLVSDSTGETLSVAANAALSQFEDPKVKRRMHVFVRSPKDVERVLEDVEKHPGAVVYTLLDQSLCARLEEGCRKLGAPTVPLLKPLFALLEQALGPARRLRPGKQYETDRSYFDRVAAIEYAMSHDDGAVGDRLRRADVILLGVSRTSKTPTCLYLAVRGVKAANVPLVPGRPLPPELEQAIAEGVPAIGLTASPNRLAQIRGQRLRAIGGEGGDGYADPERIREEVSQALLTFQRLGVPVIDVTRRSIEETAASIMAELRARGRAE</sequence>
<dbReference type="OrthoDB" id="9782201at2"/>
<evidence type="ECO:0000313" key="6">
    <source>
        <dbReference type="EMBL" id="SHN64820.1"/>
    </source>
</evidence>
<dbReference type="AlphaFoldDB" id="A0A1M7T233"/>
<dbReference type="GO" id="GO:0004674">
    <property type="term" value="F:protein serine/threonine kinase activity"/>
    <property type="evidence" value="ECO:0007669"/>
    <property type="project" value="UniProtKB-UniRule"/>
</dbReference>
<dbReference type="EMBL" id="FRDL01000004">
    <property type="protein sequence ID" value="SHN64820.1"/>
    <property type="molecule type" value="Genomic_DNA"/>
</dbReference>
<protein>
    <recommendedName>
        <fullName evidence="5">Putative pyruvate, phosphate dikinase regulatory protein</fullName>
        <shortName evidence="5">PPDK regulatory protein</shortName>
        <ecNumber evidence="5">2.7.11.32</ecNumber>
        <ecNumber evidence="5">2.7.4.27</ecNumber>
    </recommendedName>
</protein>
<dbReference type="HAMAP" id="MF_00921">
    <property type="entry name" value="PDRP"/>
    <property type="match status" value="1"/>
</dbReference>
<comment type="similarity">
    <text evidence="5">Belongs to the pyruvate, phosphate/water dikinase regulatory protein family. PDRP subfamily.</text>
</comment>
<dbReference type="PANTHER" id="PTHR31756">
    <property type="entry name" value="PYRUVATE, PHOSPHATE DIKINASE REGULATORY PROTEIN 1, CHLOROPLASTIC"/>
    <property type="match status" value="1"/>
</dbReference>
<gene>
    <name evidence="6" type="ORF">SAMN05216200_10445</name>
</gene>
<name>A0A1M7T233_9RHOB</name>
<dbReference type="GO" id="GO:0005524">
    <property type="term" value="F:ATP binding"/>
    <property type="evidence" value="ECO:0007669"/>
    <property type="project" value="InterPro"/>
</dbReference>
<dbReference type="InterPro" id="IPR005177">
    <property type="entry name" value="Kinase-pyrophosphorylase"/>
</dbReference>
<comment type="catalytic activity">
    <reaction evidence="5">
        <text>N(tele)-phospho-L-histidyl/O-phospho-L-threonyl-[pyruvate, phosphate dikinase] + phosphate + H(+) = N(tele)-phospho-L-histidyl/L-threonyl-[pyruvate, phosphate dikinase] + diphosphate</text>
        <dbReference type="Rhea" id="RHEA:43696"/>
        <dbReference type="Rhea" id="RHEA-COMP:10650"/>
        <dbReference type="Rhea" id="RHEA-COMP:10651"/>
        <dbReference type="ChEBI" id="CHEBI:15378"/>
        <dbReference type="ChEBI" id="CHEBI:30013"/>
        <dbReference type="ChEBI" id="CHEBI:33019"/>
        <dbReference type="ChEBI" id="CHEBI:43474"/>
        <dbReference type="ChEBI" id="CHEBI:61977"/>
        <dbReference type="ChEBI" id="CHEBI:83586"/>
        <dbReference type="EC" id="2.7.4.27"/>
    </reaction>
</comment>
<evidence type="ECO:0000256" key="4">
    <source>
        <dbReference type="ARBA" id="ARBA00022777"/>
    </source>
</evidence>
<keyword evidence="7" id="KW-1185">Reference proteome</keyword>
<dbReference type="NCBIfam" id="NF003742">
    <property type="entry name" value="PRK05339.1"/>
    <property type="match status" value="1"/>
</dbReference>
<keyword evidence="4 5" id="KW-0418">Kinase</keyword>
<feature type="binding site" evidence="5">
    <location>
        <begin position="149"/>
        <end position="156"/>
    </location>
    <ligand>
        <name>ADP</name>
        <dbReference type="ChEBI" id="CHEBI:456216"/>
    </ligand>
</feature>
<reference evidence="6 7" key="1">
    <citation type="submission" date="2016-12" db="EMBL/GenBank/DDBJ databases">
        <authorList>
            <person name="Song W.-J."/>
            <person name="Kurnit D.M."/>
        </authorList>
    </citation>
    <scope>NUCLEOTIDE SEQUENCE [LARGE SCALE GENOMIC DNA]</scope>
    <source>
        <strain evidence="6 7">CGMCC 1.10808</strain>
    </source>
</reference>
<keyword evidence="1 5" id="KW-0723">Serine/threonine-protein kinase</keyword>
<dbReference type="EC" id="2.7.4.27" evidence="5"/>
<dbReference type="Proteomes" id="UP000184066">
    <property type="component" value="Unassembled WGS sequence"/>
</dbReference>
<dbReference type="Pfam" id="PF03618">
    <property type="entry name" value="Kinase-PPPase"/>
    <property type="match status" value="1"/>
</dbReference>
<evidence type="ECO:0000256" key="1">
    <source>
        <dbReference type="ARBA" id="ARBA00022527"/>
    </source>
</evidence>